<evidence type="ECO:0000256" key="3">
    <source>
        <dbReference type="ARBA" id="ARBA00022723"/>
    </source>
</evidence>
<keyword evidence="4" id="KW-0863">Zinc-finger</keyword>
<reference evidence="11" key="1">
    <citation type="submission" date="2020-11" db="EMBL/GenBank/DDBJ databases">
        <authorList>
            <person name="Tran Van P."/>
        </authorList>
    </citation>
    <scope>NUCLEOTIDE SEQUENCE</scope>
</reference>
<keyword evidence="8" id="KW-0804">Transcription</keyword>
<dbReference type="GO" id="GO:0005668">
    <property type="term" value="C:RNA polymerase transcription factor SL1 complex"/>
    <property type="evidence" value="ECO:0007669"/>
    <property type="project" value="TreeGrafter"/>
</dbReference>
<evidence type="ECO:0000256" key="1">
    <source>
        <dbReference type="ARBA" id="ARBA00004604"/>
    </source>
</evidence>
<dbReference type="EMBL" id="CAJPIZ010004095">
    <property type="protein sequence ID" value="CAG2107152.1"/>
    <property type="molecule type" value="Genomic_DNA"/>
</dbReference>
<evidence type="ECO:0000313" key="12">
    <source>
        <dbReference type="Proteomes" id="UP000759131"/>
    </source>
</evidence>
<dbReference type="PANTHER" id="PTHR31576:SF2">
    <property type="entry name" value="TATA BOX-BINDING PROTEIN-ASSOCIATED FACTOR RNA POLYMERASE I SUBUNIT B"/>
    <property type="match status" value="1"/>
</dbReference>
<evidence type="ECO:0000256" key="8">
    <source>
        <dbReference type="ARBA" id="ARBA00023163"/>
    </source>
</evidence>
<dbReference type="GO" id="GO:0042790">
    <property type="term" value="P:nucleolar large rRNA transcription by RNA polymerase I"/>
    <property type="evidence" value="ECO:0007669"/>
    <property type="project" value="TreeGrafter"/>
</dbReference>
<dbReference type="GO" id="GO:0001164">
    <property type="term" value="F:RNA polymerase I core promoter sequence-specific DNA binding"/>
    <property type="evidence" value="ECO:0007669"/>
    <property type="project" value="InterPro"/>
</dbReference>
<keyword evidence="6" id="KW-0805">Transcription regulation</keyword>
<accession>A0A7R9PZJ4</accession>
<protein>
    <recommendedName>
        <fullName evidence="10">Rrn7/TAF1B C-terminal cyclin domain-containing protein</fullName>
    </recommendedName>
</protein>
<name>A0A7R9PZJ4_9ACAR</name>
<keyword evidence="12" id="KW-1185">Reference proteome</keyword>
<comment type="similarity">
    <text evidence="2">Belongs to the RRN7/TAF1B family.</text>
</comment>
<dbReference type="GO" id="GO:0008270">
    <property type="term" value="F:zinc ion binding"/>
    <property type="evidence" value="ECO:0007669"/>
    <property type="project" value="UniProtKB-KW"/>
</dbReference>
<gene>
    <name evidence="11" type="ORF">OSB1V03_LOCUS7154</name>
</gene>
<evidence type="ECO:0000256" key="9">
    <source>
        <dbReference type="ARBA" id="ARBA00023242"/>
    </source>
</evidence>
<proteinExistence type="inferred from homology"/>
<evidence type="ECO:0000259" key="10">
    <source>
        <dbReference type="Pfam" id="PF20645"/>
    </source>
</evidence>
<dbReference type="GO" id="GO:0070860">
    <property type="term" value="C:RNA polymerase I core factor complex"/>
    <property type="evidence" value="ECO:0007669"/>
    <property type="project" value="InterPro"/>
</dbReference>
<dbReference type="Proteomes" id="UP000759131">
    <property type="component" value="Unassembled WGS sequence"/>
</dbReference>
<dbReference type="OrthoDB" id="6511180at2759"/>
<sequence length="400" mass="47499">MRFMYPLSYLKNSKYIASDYFIDLMCLPKTLAILNIAMRLLSYDIFTIDLIRWANDGRIPYQNCMTCLPEEWLFISNDFHTFTSSFIPSYQTINTLSAKIAKHIGVKTFPRPNLENLLIRFAKDLNLPKDIVSVIENNYNLYEHFSSRLERMAINMRKVSTFPAYERWALMAIVLVLKRIFLLNDSSEKRLSHYSRDLNQYFNWYEWEQYSRVRLELITSYTTSLYGCKFEDIKDVDVIVEHSLKRSDYEMTKTIECIKRGYKYYDFRQDLRQEYKSLLLNENDSHDSQSTESVYHSLYPLTTATELALKRVTSPAVKEVLSTNFEDKSLSGWTCSHGKVFHRGYDFLHKDPKQWSSTFKLLIRLSCIILCCRTKDLIPIINRMETIYFSNKSMKKKFKR</sequence>
<comment type="subcellular location">
    <subcellularLocation>
        <location evidence="1">Nucleus</location>
        <location evidence="1">Nucleolus</location>
    </subcellularLocation>
</comment>
<keyword evidence="3" id="KW-0479">Metal-binding</keyword>
<evidence type="ECO:0000256" key="7">
    <source>
        <dbReference type="ARBA" id="ARBA00023125"/>
    </source>
</evidence>
<evidence type="ECO:0000256" key="4">
    <source>
        <dbReference type="ARBA" id="ARBA00022771"/>
    </source>
</evidence>
<keyword evidence="5" id="KW-0862">Zinc</keyword>
<dbReference type="AlphaFoldDB" id="A0A7R9PZJ4"/>
<dbReference type="EMBL" id="OC858670">
    <property type="protein sequence ID" value="CAD7626722.1"/>
    <property type="molecule type" value="Genomic_DNA"/>
</dbReference>
<dbReference type="Pfam" id="PF20645">
    <property type="entry name" value="Rrn7_cyclin_C"/>
    <property type="match status" value="1"/>
</dbReference>
<dbReference type="InterPro" id="IPR048538">
    <property type="entry name" value="Rrn7_cyclin_C"/>
</dbReference>
<dbReference type="PANTHER" id="PTHR31576">
    <property type="entry name" value="TATA BOX-BINDING PROTEIN-ASSOCIATED FACTOR RNA POLYMERASE I SUBUNIT B"/>
    <property type="match status" value="1"/>
</dbReference>
<evidence type="ECO:0000256" key="6">
    <source>
        <dbReference type="ARBA" id="ARBA00023015"/>
    </source>
</evidence>
<feature type="domain" description="Rrn7/TAF1B C-terminal cyclin" evidence="10">
    <location>
        <begin position="91"/>
        <end position="212"/>
    </location>
</feature>
<dbReference type="InterPro" id="IPR033599">
    <property type="entry name" value="TAF1B/Rrn7"/>
</dbReference>
<evidence type="ECO:0000256" key="2">
    <source>
        <dbReference type="ARBA" id="ARBA00006899"/>
    </source>
</evidence>
<keyword evidence="9" id="KW-0539">Nucleus</keyword>
<keyword evidence="7" id="KW-0238">DNA-binding</keyword>
<evidence type="ECO:0000256" key="5">
    <source>
        <dbReference type="ARBA" id="ARBA00022833"/>
    </source>
</evidence>
<evidence type="ECO:0000313" key="11">
    <source>
        <dbReference type="EMBL" id="CAD7626722.1"/>
    </source>
</evidence>
<organism evidence="11">
    <name type="scientific">Medioppia subpectinata</name>
    <dbReference type="NCBI Taxonomy" id="1979941"/>
    <lineage>
        <taxon>Eukaryota</taxon>
        <taxon>Metazoa</taxon>
        <taxon>Ecdysozoa</taxon>
        <taxon>Arthropoda</taxon>
        <taxon>Chelicerata</taxon>
        <taxon>Arachnida</taxon>
        <taxon>Acari</taxon>
        <taxon>Acariformes</taxon>
        <taxon>Sarcoptiformes</taxon>
        <taxon>Oribatida</taxon>
        <taxon>Brachypylina</taxon>
        <taxon>Oppioidea</taxon>
        <taxon>Oppiidae</taxon>
        <taxon>Medioppia</taxon>
    </lineage>
</organism>